<gene>
    <name evidence="2" type="primary">orf108</name>
</gene>
<dbReference type="InterPro" id="IPR010896">
    <property type="entry name" value="NUMOD1"/>
</dbReference>
<evidence type="ECO:0000259" key="1">
    <source>
        <dbReference type="Pfam" id="PF07453"/>
    </source>
</evidence>
<dbReference type="SMART" id="SM00497">
    <property type="entry name" value="IENR1"/>
    <property type="match status" value="1"/>
</dbReference>
<feature type="domain" description="Nuclease-associated modular DNA-binding 1" evidence="1">
    <location>
        <begin position="46"/>
        <end position="75"/>
    </location>
</feature>
<keyword evidence="2" id="KW-0496">Mitochondrion</keyword>
<reference evidence="2" key="1">
    <citation type="submission" date="2020-01" db="EMBL/GenBank/DDBJ databases">
        <authorList>
            <person name="Fang M.L."/>
            <person name="Zhang Y."/>
        </authorList>
    </citation>
    <scope>NUCLEOTIDE SEQUENCE</scope>
    <source>
        <strain evidence="2">YMF1.02765</strain>
        <strain evidence="3">YMF1.02775</strain>
    </source>
</reference>
<geneLocation type="mitochondrion" evidence="2"/>
<protein>
    <submittedName>
        <fullName evidence="3">GIY-YIG endonuclease</fullName>
    </submittedName>
</protein>
<dbReference type="AlphaFoldDB" id="A0A6H2U2B6"/>
<accession>A0A6H2U2B6</accession>
<proteinExistence type="predicted"/>
<keyword evidence="3" id="KW-0255">Endonuclease</keyword>
<dbReference type="Pfam" id="PF07453">
    <property type="entry name" value="NUMOD1"/>
    <property type="match status" value="1"/>
</dbReference>
<evidence type="ECO:0000313" key="2">
    <source>
        <dbReference type="EMBL" id="QID02711.1"/>
    </source>
</evidence>
<dbReference type="EMBL" id="MN977364">
    <property type="protein sequence ID" value="QID02711.1"/>
    <property type="molecule type" value="Genomic_DNA"/>
</dbReference>
<dbReference type="EMBL" id="MN977365">
    <property type="protein sequence ID" value="QID02775.1"/>
    <property type="molecule type" value="Genomic_DNA"/>
</dbReference>
<sequence length="108" mass="12571">MFRDTNVIFRNKLYFTKPIKNFELTFNLTKSAPSGLNFNKNIAQEVWAYNAETLELINGSPFSSKIQASKALGIRITVIDYFLDSDKPEIIKGNYLYFRSLNKKLKFF</sequence>
<dbReference type="InterPro" id="IPR003647">
    <property type="entry name" value="Intron_nuc_1_rpt"/>
</dbReference>
<organism evidence="2">
    <name type="scientific">Orbilia oligospora</name>
    <name type="common">Nematode-trapping fungus</name>
    <name type="synonym">Arthrobotrys oligospora</name>
    <dbReference type="NCBI Taxonomy" id="2813651"/>
    <lineage>
        <taxon>Eukaryota</taxon>
        <taxon>Fungi</taxon>
        <taxon>Dikarya</taxon>
        <taxon>Ascomycota</taxon>
        <taxon>Pezizomycotina</taxon>
        <taxon>Orbiliomycetes</taxon>
        <taxon>Orbiliales</taxon>
        <taxon>Orbiliaceae</taxon>
        <taxon>Orbilia</taxon>
    </lineage>
</organism>
<name>A0A6H2U2B6_ORBOL</name>
<evidence type="ECO:0000313" key="3">
    <source>
        <dbReference type="EMBL" id="QID02775.1"/>
    </source>
</evidence>
<dbReference type="GO" id="GO:0004519">
    <property type="term" value="F:endonuclease activity"/>
    <property type="evidence" value="ECO:0007669"/>
    <property type="project" value="UniProtKB-KW"/>
</dbReference>
<keyword evidence="3" id="KW-0378">Hydrolase</keyword>
<keyword evidence="3" id="KW-0540">Nuclease</keyword>